<dbReference type="Gene3D" id="3.20.20.60">
    <property type="entry name" value="Phosphoenolpyruvate-binding domains"/>
    <property type="match status" value="1"/>
</dbReference>
<dbReference type="OrthoDB" id="86160at2"/>
<keyword evidence="6" id="KW-1185">Reference proteome</keyword>
<dbReference type="Pfam" id="PF03328">
    <property type="entry name" value="HpcH_HpaI"/>
    <property type="match status" value="1"/>
</dbReference>
<dbReference type="RefSeq" id="WP_053170207.1">
    <property type="nucleotide sequence ID" value="NZ_LFYT02000033.1"/>
</dbReference>
<dbReference type="PANTHER" id="PTHR30502:SF4">
    <property type="entry name" value="5-KETO-4-DEOXY-D-GLUCARATE ALDOLASE"/>
    <property type="match status" value="1"/>
</dbReference>
<dbReference type="GO" id="GO:0046872">
    <property type="term" value="F:metal ion binding"/>
    <property type="evidence" value="ECO:0007669"/>
    <property type="project" value="UniProtKB-KW"/>
</dbReference>
<organism evidence="5 6">
    <name type="scientific">Limnohabitans planktonicus II-D5</name>
    <dbReference type="NCBI Taxonomy" id="1293045"/>
    <lineage>
        <taxon>Bacteria</taxon>
        <taxon>Pseudomonadati</taxon>
        <taxon>Pseudomonadota</taxon>
        <taxon>Betaproteobacteria</taxon>
        <taxon>Burkholderiales</taxon>
        <taxon>Comamonadaceae</taxon>
        <taxon>Limnohabitans</taxon>
    </lineage>
</organism>
<name>A0A2T7U9F8_9BURK</name>
<keyword evidence="2" id="KW-0456">Lyase</keyword>
<dbReference type="InterPro" id="IPR015813">
    <property type="entry name" value="Pyrv/PenolPyrv_kinase-like_dom"/>
</dbReference>
<dbReference type="Proteomes" id="UP000037507">
    <property type="component" value="Unassembled WGS sequence"/>
</dbReference>
<dbReference type="STRING" id="1293045.H663_04485"/>
<keyword evidence="1" id="KW-0479">Metal-binding</keyword>
<dbReference type="GO" id="GO:0016832">
    <property type="term" value="F:aldehyde-lyase activity"/>
    <property type="evidence" value="ECO:0007669"/>
    <property type="project" value="TreeGrafter"/>
</dbReference>
<evidence type="ECO:0000256" key="1">
    <source>
        <dbReference type="ARBA" id="ARBA00022723"/>
    </source>
</evidence>
<dbReference type="FunFam" id="3.20.20.60:FF:000004">
    <property type="entry name" value="5-keto-4-deoxy-D-glucarate aldolase"/>
    <property type="match status" value="1"/>
</dbReference>
<dbReference type="AlphaFoldDB" id="A0A2T7U9F8"/>
<dbReference type="PANTHER" id="PTHR30502">
    <property type="entry name" value="2-KETO-3-DEOXY-L-RHAMNONATE ALDOLASE"/>
    <property type="match status" value="1"/>
</dbReference>
<dbReference type="InterPro" id="IPR050251">
    <property type="entry name" value="HpcH-HpaI_aldolase"/>
</dbReference>
<feature type="domain" description="HpcH/HpaI aldolase/citrate lyase" evidence="4">
    <location>
        <begin position="18"/>
        <end position="242"/>
    </location>
</feature>
<proteinExistence type="predicted"/>
<reference evidence="5" key="1">
    <citation type="submission" date="2017-04" db="EMBL/GenBank/DDBJ databases">
        <title>Unexpected and diverse lifestyles within the genus Limnohabitans.</title>
        <authorList>
            <person name="Kasalicky V."/>
            <person name="Mehrshad M."/>
            <person name="Andrei S.-A."/>
            <person name="Salcher M."/>
            <person name="Kratochvilova H."/>
            <person name="Simek K."/>
            <person name="Ghai R."/>
        </authorList>
    </citation>
    <scope>NUCLEOTIDE SEQUENCE [LARGE SCALE GENOMIC DNA]</scope>
    <source>
        <strain evidence="5">II-D5</strain>
    </source>
</reference>
<evidence type="ECO:0000256" key="2">
    <source>
        <dbReference type="ARBA" id="ARBA00023239"/>
    </source>
</evidence>
<evidence type="ECO:0000259" key="4">
    <source>
        <dbReference type="Pfam" id="PF03328"/>
    </source>
</evidence>
<evidence type="ECO:0000256" key="3">
    <source>
        <dbReference type="ARBA" id="ARBA00045074"/>
    </source>
</evidence>
<dbReference type="InterPro" id="IPR005000">
    <property type="entry name" value="Aldolase/citrate-lyase_domain"/>
</dbReference>
<evidence type="ECO:0000313" key="6">
    <source>
        <dbReference type="Proteomes" id="UP000037507"/>
    </source>
</evidence>
<sequence length="254" mass="27422">MDMPINHFKHAIQSGQKQIGLWSHLCSNISTEILAHCGFDWLLLDMEHSPNDLPEIVAQLQAMKGSPTTPIVRPPWNDMVTFKRLLDVGVQTLLVPYIQTEAEAQQAVSYTRYPPHGVRGYAGAPRASHYGRVKGYAQHSSDEICVLLQVETVEGLKNIEAIANVDGVDGVFIGPGDLSAALGHLGNPKHPEVLKAIDEAIARIRACGKAAGILTGDEALAKHYVDQGCLFVAVGADQNVLRDSATALAGRFKS</sequence>
<dbReference type="SUPFAM" id="SSF51621">
    <property type="entry name" value="Phosphoenolpyruvate/pyruvate domain"/>
    <property type="match status" value="1"/>
</dbReference>
<dbReference type="EMBL" id="LFYT02000033">
    <property type="protein sequence ID" value="PVE41303.1"/>
    <property type="molecule type" value="Genomic_DNA"/>
</dbReference>
<accession>A0A2T7U9F8</accession>
<evidence type="ECO:0000313" key="5">
    <source>
        <dbReference type="EMBL" id="PVE41303.1"/>
    </source>
</evidence>
<protein>
    <submittedName>
        <fullName evidence="5">2-dehydro-3-deoxyglucarate aldolase</fullName>
    </submittedName>
</protein>
<comment type="caution">
    <text evidence="5">The sequence shown here is derived from an EMBL/GenBank/DDBJ whole genome shotgun (WGS) entry which is preliminary data.</text>
</comment>
<gene>
    <name evidence="5" type="ORF">H663_018055</name>
</gene>
<dbReference type="GO" id="GO:0005737">
    <property type="term" value="C:cytoplasm"/>
    <property type="evidence" value="ECO:0007669"/>
    <property type="project" value="TreeGrafter"/>
</dbReference>
<dbReference type="InterPro" id="IPR040442">
    <property type="entry name" value="Pyrv_kinase-like_dom_sf"/>
</dbReference>
<comment type="catalytic activity">
    <reaction evidence="3">
        <text>D-glyceraldehyde + pyruvate = 2-dehydro-3-deoxy-L-galactonate</text>
        <dbReference type="Rhea" id="RHEA:80055"/>
        <dbReference type="ChEBI" id="CHEBI:15361"/>
        <dbReference type="ChEBI" id="CHEBI:17378"/>
        <dbReference type="ChEBI" id="CHEBI:75545"/>
    </reaction>
</comment>